<dbReference type="InterPro" id="IPR050491">
    <property type="entry name" value="AmpC-like"/>
</dbReference>
<sequence length="550" mass="58707">MVQETDFPTRHRIDDLVTAWLADADCPGASVAITDDTDLVHAAGYGHRSLDPELPATPTTRYGVGSVTKTVTATAVRALVDRGALEVTDPVATYVPYFDAVPGEPVTVRDLLTHTSGMPSDDLDAHVLAATVLDTDLGVSLDDWSDFEAFLAGRSDRRLTDRQRFLYSNSGYVVLARLVEAVSGEPFREFVDRTVLTPAGMTRTTFDVGAAAGDDDVATPHLRAGADLRPATYPDHFAFEPIGGLLAPVTDVAAFLRRHIDGGSAFGAALADEAYDAQVVVRTPVGGEPVGYGYGWYVRPFDGDRLVGHSGNTGVSAGYAGFLRERGLGIAIGCAAPPRRSPETLAVELLADLTDTVLAAVSPRTALDETLDSLTGRYASDGGFHTVTVERDGPTLVLVHETPLGGQELRFRPRTLDGDEYTFGTLEDDGSETVAEFFPSPEGVDLLVDRVLVERVDGGRRATAAKRHEPPADSATRGPAVAGDRRRDRRFVLGSESSVPRAPAVPVRATAGPRPCEPNVLGKYSPRPGPRHEYGRAHAAERPPENGHRG</sequence>
<dbReference type="EC" id="3.-.-.-" evidence="4"/>
<dbReference type="EMBL" id="JBHSZG010000001">
    <property type="protein sequence ID" value="MFC7137276.1"/>
    <property type="molecule type" value="Genomic_DNA"/>
</dbReference>
<dbReference type="PANTHER" id="PTHR46825:SF9">
    <property type="entry name" value="BETA-LACTAMASE-RELATED DOMAIN-CONTAINING PROTEIN"/>
    <property type="match status" value="1"/>
</dbReference>
<dbReference type="InterPro" id="IPR025879">
    <property type="entry name" value="Pab87_oct"/>
</dbReference>
<dbReference type="Pfam" id="PF13969">
    <property type="entry name" value="Pab87_oct"/>
    <property type="match status" value="1"/>
</dbReference>
<feature type="domain" description="Pab87 octamerisation" evidence="3">
    <location>
        <begin position="366"/>
        <end position="450"/>
    </location>
</feature>
<feature type="compositionally biased region" description="Basic and acidic residues" evidence="1">
    <location>
        <begin position="461"/>
        <end position="471"/>
    </location>
</feature>
<dbReference type="InterPro" id="IPR012338">
    <property type="entry name" value="Beta-lactam/transpept-like"/>
</dbReference>
<feature type="domain" description="Beta-lactamase-related" evidence="2">
    <location>
        <begin position="14"/>
        <end position="338"/>
    </location>
</feature>
<feature type="compositionally biased region" description="Basic and acidic residues" evidence="1">
    <location>
        <begin position="530"/>
        <end position="550"/>
    </location>
</feature>
<comment type="caution">
    <text evidence="4">The sequence shown here is derived from an EMBL/GenBank/DDBJ whole genome shotgun (WGS) entry which is preliminary data.</text>
</comment>
<gene>
    <name evidence="4" type="ORF">ACFQRB_14135</name>
</gene>
<evidence type="ECO:0000256" key="1">
    <source>
        <dbReference type="SAM" id="MobiDB-lite"/>
    </source>
</evidence>
<protein>
    <submittedName>
        <fullName evidence="4">Serine hydrolase domain-containing protein</fullName>
        <ecNumber evidence="4">3.-.-.-</ecNumber>
    </submittedName>
</protein>
<dbReference type="Pfam" id="PF00144">
    <property type="entry name" value="Beta-lactamase"/>
    <property type="match status" value="1"/>
</dbReference>
<proteinExistence type="predicted"/>
<name>A0ABD5XUT6_9EURY</name>
<evidence type="ECO:0000313" key="5">
    <source>
        <dbReference type="Proteomes" id="UP001596368"/>
    </source>
</evidence>
<dbReference type="Gene3D" id="2.40.128.210">
    <property type="entry name" value="Pab87 octamerisation domain"/>
    <property type="match status" value="1"/>
</dbReference>
<reference evidence="4 5" key="1">
    <citation type="journal article" date="2019" name="Int. J. Syst. Evol. Microbiol.">
        <title>The Global Catalogue of Microorganisms (GCM) 10K type strain sequencing project: providing services to taxonomists for standard genome sequencing and annotation.</title>
        <authorList>
            <consortium name="The Broad Institute Genomics Platform"/>
            <consortium name="The Broad Institute Genome Sequencing Center for Infectious Disease"/>
            <person name="Wu L."/>
            <person name="Ma J."/>
        </authorList>
    </citation>
    <scope>NUCLEOTIDE SEQUENCE [LARGE SCALE GENOMIC DNA]</scope>
    <source>
        <strain evidence="4 5">DT92</strain>
    </source>
</reference>
<keyword evidence="4" id="KW-0378">Hydrolase</keyword>
<feature type="region of interest" description="Disordered" evidence="1">
    <location>
        <begin position="461"/>
        <end position="550"/>
    </location>
</feature>
<dbReference type="InterPro" id="IPR001466">
    <property type="entry name" value="Beta-lactam-related"/>
</dbReference>
<dbReference type="AlphaFoldDB" id="A0ABD5XUT6"/>
<evidence type="ECO:0000259" key="2">
    <source>
        <dbReference type="Pfam" id="PF00144"/>
    </source>
</evidence>
<dbReference type="InterPro" id="IPR038164">
    <property type="entry name" value="Pab87_oct_sf"/>
</dbReference>
<accession>A0ABD5XUT6</accession>
<organism evidence="4 5">
    <name type="scientific">Halobaculum litoreum</name>
    <dbReference type="NCBI Taxonomy" id="3031998"/>
    <lineage>
        <taxon>Archaea</taxon>
        <taxon>Methanobacteriati</taxon>
        <taxon>Methanobacteriota</taxon>
        <taxon>Stenosarchaea group</taxon>
        <taxon>Halobacteria</taxon>
        <taxon>Halobacteriales</taxon>
        <taxon>Haloferacaceae</taxon>
        <taxon>Halobaculum</taxon>
    </lineage>
</organism>
<evidence type="ECO:0000313" key="4">
    <source>
        <dbReference type="EMBL" id="MFC7137276.1"/>
    </source>
</evidence>
<dbReference type="GO" id="GO:0016787">
    <property type="term" value="F:hydrolase activity"/>
    <property type="evidence" value="ECO:0007669"/>
    <property type="project" value="UniProtKB-KW"/>
</dbReference>
<dbReference type="PANTHER" id="PTHR46825">
    <property type="entry name" value="D-ALANYL-D-ALANINE-CARBOXYPEPTIDASE/ENDOPEPTIDASE AMPH"/>
    <property type="match status" value="1"/>
</dbReference>
<dbReference type="Proteomes" id="UP001596368">
    <property type="component" value="Unassembled WGS sequence"/>
</dbReference>
<dbReference type="Gene3D" id="3.40.710.10">
    <property type="entry name" value="DD-peptidase/beta-lactamase superfamily"/>
    <property type="match status" value="1"/>
</dbReference>
<dbReference type="SUPFAM" id="SSF56601">
    <property type="entry name" value="beta-lactamase/transpeptidase-like"/>
    <property type="match status" value="1"/>
</dbReference>
<evidence type="ECO:0000259" key="3">
    <source>
        <dbReference type="Pfam" id="PF13969"/>
    </source>
</evidence>
<feature type="compositionally biased region" description="Low complexity" evidence="1">
    <location>
        <begin position="499"/>
        <end position="514"/>
    </location>
</feature>
<keyword evidence="5" id="KW-1185">Reference proteome</keyword>